<dbReference type="InterPro" id="IPR013783">
    <property type="entry name" value="Ig-like_fold"/>
</dbReference>
<dbReference type="PATRIC" id="fig|1315283.4.peg.2240"/>
<dbReference type="AlphaFoldDB" id="A0A0U2X0Y0"/>
<name>A0A0U2X0Y0_9GAMM</name>
<accession>A0A0U2X0Y0</accession>
<dbReference type="EMBL" id="CP011034">
    <property type="protein sequence ID" value="ALS33649.1"/>
    <property type="molecule type" value="Genomic_DNA"/>
</dbReference>
<dbReference type="Gene3D" id="2.60.40.10">
    <property type="entry name" value="Immunoglobulins"/>
    <property type="match status" value="1"/>
</dbReference>
<dbReference type="KEGG" id="ptn:PTRA_a2575"/>
<protein>
    <recommendedName>
        <fullName evidence="3">Pili assembly chaperone N-terminal domain-containing protein</fullName>
    </recommendedName>
</protein>
<gene>
    <name evidence="1" type="ORF">PTRA_a2575</name>
</gene>
<dbReference type="Proteomes" id="UP000065261">
    <property type="component" value="Chromosome I"/>
</dbReference>
<evidence type="ECO:0000313" key="1">
    <source>
        <dbReference type="EMBL" id="ALS33649.1"/>
    </source>
</evidence>
<proteinExistence type="predicted"/>
<dbReference type="InterPro" id="IPR008962">
    <property type="entry name" value="PapD-like_sf"/>
</dbReference>
<reference evidence="1 2" key="1">
    <citation type="submission" date="2015-03" db="EMBL/GenBank/DDBJ databases">
        <authorList>
            <person name="Murphy D."/>
        </authorList>
    </citation>
    <scope>NUCLEOTIDE SEQUENCE [LARGE SCALE GENOMIC DNA]</scope>
    <source>
        <strain evidence="1 2">KMM 520</strain>
    </source>
</reference>
<evidence type="ECO:0000313" key="2">
    <source>
        <dbReference type="Proteomes" id="UP000065261"/>
    </source>
</evidence>
<sequence>MLAGFAYAIEITPMVVTFSLNKGGNSTSSLVHNDLPRDIAFDIQIFEIQFSEQNITQEPQLVALTESPLWVFPPSLYLKPGQAQRLQFKWLAKALPGTDKSYQVSLVEQPIATHLTSNSSKLRLLLNFNLVVHVDQPKLRPSLMVGPLSIEGANITANIHNIGAGASRLSDYELKLTNVNSGVLLQRILKQQLKAQGYDVFFAPNSLSHIKLPLPNTISKGSLKQLHLELVE</sequence>
<organism evidence="1">
    <name type="scientific">Pseudoalteromonas translucida KMM 520</name>
    <dbReference type="NCBI Taxonomy" id="1315283"/>
    <lineage>
        <taxon>Bacteria</taxon>
        <taxon>Pseudomonadati</taxon>
        <taxon>Pseudomonadota</taxon>
        <taxon>Gammaproteobacteria</taxon>
        <taxon>Alteromonadales</taxon>
        <taxon>Pseudoalteromonadaceae</taxon>
        <taxon>Pseudoalteromonas</taxon>
    </lineage>
</organism>
<dbReference type="SUPFAM" id="SSF49354">
    <property type="entry name" value="PapD-like"/>
    <property type="match status" value="1"/>
</dbReference>
<evidence type="ECO:0008006" key="3">
    <source>
        <dbReference type="Google" id="ProtNLM"/>
    </source>
</evidence>